<proteinExistence type="predicted"/>
<sequence length="77" mass="9098">MLKSLGKRHVKLSSLKVSRIAPGVWRVEEYNEDLNKEVLVWINLKTLKSMQCNCSSRAFRGFKCKHIRKVMEVEKYE</sequence>
<gene>
    <name evidence="2" type="ORF">TM448B02823_0002</name>
</gene>
<dbReference type="EMBL" id="MT144959">
    <property type="protein sequence ID" value="QJI01893.1"/>
    <property type="molecule type" value="Genomic_DNA"/>
</dbReference>
<dbReference type="InterPro" id="IPR007527">
    <property type="entry name" value="Znf_SWIM"/>
</dbReference>
<dbReference type="AlphaFoldDB" id="A0A6M3XVU0"/>
<accession>A0A6M3XVU0</accession>
<dbReference type="GO" id="GO:0008270">
    <property type="term" value="F:zinc ion binding"/>
    <property type="evidence" value="ECO:0007669"/>
    <property type="project" value="InterPro"/>
</dbReference>
<evidence type="ECO:0000313" key="2">
    <source>
        <dbReference type="EMBL" id="QJI01893.1"/>
    </source>
</evidence>
<protein>
    <recommendedName>
        <fullName evidence="1">SWIM-type domain-containing protein</fullName>
    </recommendedName>
</protein>
<dbReference type="PROSITE" id="PS50966">
    <property type="entry name" value="ZF_SWIM"/>
    <property type="match status" value="1"/>
</dbReference>
<feature type="domain" description="SWIM-type" evidence="1">
    <location>
        <begin position="38"/>
        <end position="75"/>
    </location>
</feature>
<name>A0A6M3XVU0_9ZZZZ</name>
<reference evidence="2" key="1">
    <citation type="submission" date="2020-03" db="EMBL/GenBank/DDBJ databases">
        <title>The deep terrestrial virosphere.</title>
        <authorList>
            <person name="Holmfeldt K."/>
            <person name="Nilsson E."/>
            <person name="Simone D."/>
            <person name="Lopez-Fernandez M."/>
            <person name="Wu X."/>
            <person name="de Brujin I."/>
            <person name="Lundin D."/>
            <person name="Andersson A."/>
            <person name="Bertilsson S."/>
            <person name="Dopson M."/>
        </authorList>
    </citation>
    <scope>NUCLEOTIDE SEQUENCE</scope>
    <source>
        <strain evidence="2">TM448B02823</strain>
    </source>
</reference>
<evidence type="ECO:0000259" key="1">
    <source>
        <dbReference type="PROSITE" id="PS50966"/>
    </source>
</evidence>
<organism evidence="2">
    <name type="scientific">viral metagenome</name>
    <dbReference type="NCBI Taxonomy" id="1070528"/>
    <lineage>
        <taxon>unclassified sequences</taxon>
        <taxon>metagenomes</taxon>
        <taxon>organismal metagenomes</taxon>
    </lineage>
</organism>